<comment type="similarity">
    <text evidence="2">Belongs to the transposase IS30 family.</text>
</comment>
<dbReference type="SUPFAM" id="SSF53098">
    <property type="entry name" value="Ribonuclease H-like"/>
    <property type="match status" value="1"/>
</dbReference>
<evidence type="ECO:0000256" key="2">
    <source>
        <dbReference type="ARBA" id="ARBA00006363"/>
    </source>
</evidence>
<dbReference type="AlphaFoldDB" id="A0A8B3RTI3"/>
<organism evidence="3 4">
    <name type="scientific">Enterococcus faecalis</name>
    <name type="common">Streptococcus faecalis</name>
    <dbReference type="NCBI Taxonomy" id="1351"/>
    <lineage>
        <taxon>Bacteria</taxon>
        <taxon>Bacillati</taxon>
        <taxon>Bacillota</taxon>
        <taxon>Bacilli</taxon>
        <taxon>Lactobacillales</taxon>
        <taxon>Enterococcaceae</taxon>
        <taxon>Enterococcus</taxon>
    </lineage>
</organism>
<reference evidence="3 4" key="1">
    <citation type="submission" date="2019-02" db="EMBL/GenBank/DDBJ databases">
        <title>From farm to fork: dissemination of Tn554::fexA-optrA in linezolid-resistant Enterococcus faecalis clones from chicken feces and meat in Tunisia.</title>
        <authorList>
            <person name="Tedim A.P."/>
            <person name="Elghaieb H."/>
            <person name="Abbassi M.S."/>
            <person name="Novais C."/>
            <person name="Hassen A."/>
            <person name="Peixe L."/>
            <person name="Freitas A.R."/>
        </authorList>
    </citation>
    <scope>NUCLEOTIDE SEQUENCE [LARGE SCALE GENOMIC DNA]</scope>
    <source>
        <strain evidence="3 4">728T</strain>
    </source>
</reference>
<dbReference type="PANTHER" id="PTHR10948:SF23">
    <property type="entry name" value="TRANSPOSASE INSI FOR INSERTION SEQUENCE ELEMENT IS30A-RELATED"/>
    <property type="match status" value="1"/>
</dbReference>
<dbReference type="InterPro" id="IPR053392">
    <property type="entry name" value="Transposase_IS30-like"/>
</dbReference>
<comment type="function">
    <text evidence="1">Required for the transposition of the insertion element.</text>
</comment>
<dbReference type="GO" id="GO:0003677">
    <property type="term" value="F:DNA binding"/>
    <property type="evidence" value="ECO:0007669"/>
    <property type="project" value="InterPro"/>
</dbReference>
<name>A0A8B3RTI3_ENTFL</name>
<accession>A0A8B3RTI3</accession>
<dbReference type="InterPro" id="IPR001598">
    <property type="entry name" value="Transposase_IS30_CS"/>
</dbReference>
<dbReference type="Proteomes" id="UP000292223">
    <property type="component" value="Unassembled WGS sequence"/>
</dbReference>
<dbReference type="InterPro" id="IPR051917">
    <property type="entry name" value="Transposase-Integrase"/>
</dbReference>
<dbReference type="InterPro" id="IPR012337">
    <property type="entry name" value="RNaseH-like_sf"/>
</dbReference>
<dbReference type="GO" id="GO:0005829">
    <property type="term" value="C:cytosol"/>
    <property type="evidence" value="ECO:0007669"/>
    <property type="project" value="TreeGrafter"/>
</dbReference>
<dbReference type="GO" id="GO:0015074">
    <property type="term" value="P:DNA integration"/>
    <property type="evidence" value="ECO:0007669"/>
    <property type="project" value="InterPro"/>
</dbReference>
<comment type="caution">
    <text evidence="3">The sequence shown here is derived from an EMBL/GenBank/DDBJ whole genome shotgun (WGS) entry which is preliminary data.</text>
</comment>
<evidence type="ECO:0000313" key="3">
    <source>
        <dbReference type="EMBL" id="RYU31520.1"/>
    </source>
</evidence>
<sequence>MITVDNEKEFSNYEELEDKLCVPVYFADPYCSWQRGTNENTNGLLREYIPKVKDI</sequence>
<dbReference type="PROSITE" id="PS50994">
    <property type="entry name" value="INTEGRASE"/>
    <property type="match status" value="1"/>
</dbReference>
<dbReference type="PANTHER" id="PTHR10948">
    <property type="entry name" value="TRANSPOSASE"/>
    <property type="match status" value="1"/>
</dbReference>
<gene>
    <name evidence="3" type="ORF">EU507_10525</name>
</gene>
<dbReference type="GO" id="GO:0006313">
    <property type="term" value="P:DNA transposition"/>
    <property type="evidence" value="ECO:0007669"/>
    <property type="project" value="InterPro"/>
</dbReference>
<proteinExistence type="inferred from homology"/>
<dbReference type="PROSITE" id="PS01043">
    <property type="entry name" value="TRANSPOSASE_IS30"/>
    <property type="match status" value="1"/>
</dbReference>
<dbReference type="GO" id="GO:0004803">
    <property type="term" value="F:transposase activity"/>
    <property type="evidence" value="ECO:0007669"/>
    <property type="project" value="InterPro"/>
</dbReference>
<dbReference type="NCBIfam" id="NF033563">
    <property type="entry name" value="transpos_IS30"/>
    <property type="match status" value="1"/>
</dbReference>
<evidence type="ECO:0000313" key="4">
    <source>
        <dbReference type="Proteomes" id="UP000292223"/>
    </source>
</evidence>
<protein>
    <submittedName>
        <fullName evidence="3">IS30 family transposase</fullName>
    </submittedName>
</protein>
<dbReference type="InterPro" id="IPR001584">
    <property type="entry name" value="Integrase_cat-core"/>
</dbReference>
<evidence type="ECO:0000256" key="1">
    <source>
        <dbReference type="ARBA" id="ARBA00002190"/>
    </source>
</evidence>
<dbReference type="EMBL" id="SEWT01000007">
    <property type="protein sequence ID" value="RYU31520.1"/>
    <property type="molecule type" value="Genomic_DNA"/>
</dbReference>